<dbReference type="InterPro" id="IPR000073">
    <property type="entry name" value="AB_hydrolase_1"/>
</dbReference>
<dbReference type="InterPro" id="IPR050228">
    <property type="entry name" value="Carboxylesterase_BioH"/>
</dbReference>
<dbReference type="Pfam" id="PF12697">
    <property type="entry name" value="Abhydrolase_6"/>
    <property type="match status" value="1"/>
</dbReference>
<gene>
    <name evidence="2" type="ORF">ACFSW6_15980</name>
</gene>
<name>A0ABW5UPL9_9BURK</name>
<dbReference type="Gene3D" id="3.40.50.1820">
    <property type="entry name" value="alpha/beta hydrolase"/>
    <property type="match status" value="1"/>
</dbReference>
<dbReference type="PANTHER" id="PTHR43194">
    <property type="entry name" value="HYDROLASE ALPHA/BETA FOLD FAMILY"/>
    <property type="match status" value="1"/>
</dbReference>
<reference evidence="3" key="1">
    <citation type="journal article" date="2019" name="Int. J. Syst. Evol. Microbiol.">
        <title>The Global Catalogue of Microorganisms (GCM) 10K type strain sequencing project: providing services to taxonomists for standard genome sequencing and annotation.</title>
        <authorList>
            <consortium name="The Broad Institute Genomics Platform"/>
            <consortium name="The Broad Institute Genome Sequencing Center for Infectious Disease"/>
            <person name="Wu L."/>
            <person name="Ma J."/>
        </authorList>
    </citation>
    <scope>NUCLEOTIDE SEQUENCE [LARGE SCALE GENOMIC DNA]</scope>
    <source>
        <strain evidence="3">TISTR 1906</strain>
    </source>
</reference>
<dbReference type="InterPro" id="IPR029058">
    <property type="entry name" value="AB_hydrolase_fold"/>
</dbReference>
<dbReference type="SUPFAM" id="SSF53474">
    <property type="entry name" value="alpha/beta-Hydrolases"/>
    <property type="match status" value="1"/>
</dbReference>
<evidence type="ECO:0000313" key="2">
    <source>
        <dbReference type="EMBL" id="MFD2755576.1"/>
    </source>
</evidence>
<evidence type="ECO:0000259" key="1">
    <source>
        <dbReference type="Pfam" id="PF12697"/>
    </source>
</evidence>
<feature type="domain" description="AB hydrolase-1" evidence="1">
    <location>
        <begin position="57"/>
        <end position="315"/>
    </location>
</feature>
<protein>
    <submittedName>
        <fullName evidence="2">Alpha/beta fold hydrolase</fullName>
    </submittedName>
</protein>
<accession>A0ABW5UPL9</accession>
<sequence>MNQPKLNYVSCPGASAAAPAWADARRHAETGQLPEGVHRMAYWEWNNTGDAGHPHVIVCVHGLSRQGRDFDALAAELSRFARVICPDVVGRGESDWLQDPLGYQVPLYAADMLALLVQLHAQAPIRTLDWVGTSMGGLIGMGIAAMAAGPGAGQAGLSLPVPVRRLVLNDVGPAIEWKALERIGQYLGKSLQFPNLEQAAAALRLISAGFGPHSDGQWLQLTRAMVKPSLQGGVVLHYDPRIAVPMARMTPESAAAGEAVLWQFYDRIAARVLLIRGAESDLLSPATARAMAQRGPQAHCTQLEGVGHAPTLVVPGQVALVRKFLQGDERLPDTMSLAQQAQSDT</sequence>
<dbReference type="RefSeq" id="WP_083526781.1">
    <property type="nucleotide sequence ID" value="NZ_BCNT01000024.1"/>
</dbReference>
<keyword evidence="2" id="KW-0378">Hydrolase</keyword>
<dbReference type="Proteomes" id="UP001597463">
    <property type="component" value="Unassembled WGS sequence"/>
</dbReference>
<evidence type="ECO:0000313" key="3">
    <source>
        <dbReference type="Proteomes" id="UP001597463"/>
    </source>
</evidence>
<organism evidence="2 3">
    <name type="scientific">Comamonas terrae</name>
    <dbReference type="NCBI Taxonomy" id="673548"/>
    <lineage>
        <taxon>Bacteria</taxon>
        <taxon>Pseudomonadati</taxon>
        <taxon>Pseudomonadota</taxon>
        <taxon>Betaproteobacteria</taxon>
        <taxon>Burkholderiales</taxon>
        <taxon>Comamonadaceae</taxon>
        <taxon>Comamonas</taxon>
    </lineage>
</organism>
<dbReference type="EMBL" id="JBHUMV010000007">
    <property type="protein sequence ID" value="MFD2755576.1"/>
    <property type="molecule type" value="Genomic_DNA"/>
</dbReference>
<dbReference type="GO" id="GO:0016787">
    <property type="term" value="F:hydrolase activity"/>
    <property type="evidence" value="ECO:0007669"/>
    <property type="project" value="UniProtKB-KW"/>
</dbReference>
<dbReference type="PANTHER" id="PTHR43194:SF2">
    <property type="entry name" value="PEROXISOMAL MEMBRANE PROTEIN LPX1"/>
    <property type="match status" value="1"/>
</dbReference>
<proteinExistence type="predicted"/>
<comment type="caution">
    <text evidence="2">The sequence shown here is derived from an EMBL/GenBank/DDBJ whole genome shotgun (WGS) entry which is preliminary data.</text>
</comment>
<keyword evidence="3" id="KW-1185">Reference proteome</keyword>